<feature type="domain" description="Glutaredoxin" evidence="1">
    <location>
        <begin position="53"/>
        <end position="109"/>
    </location>
</feature>
<comment type="caution">
    <text evidence="2">The sequence shown here is derived from an EMBL/GenBank/DDBJ whole genome shotgun (WGS) entry which is preliminary data.</text>
</comment>
<dbReference type="CDD" id="cd02976">
    <property type="entry name" value="NrdH"/>
    <property type="match status" value="1"/>
</dbReference>
<organism evidence="2 3">
    <name type="scientific">Duganella levis</name>
    <dbReference type="NCBI Taxonomy" id="2692169"/>
    <lineage>
        <taxon>Bacteria</taxon>
        <taxon>Pseudomonadati</taxon>
        <taxon>Pseudomonadota</taxon>
        <taxon>Betaproteobacteria</taxon>
        <taxon>Burkholderiales</taxon>
        <taxon>Oxalobacteraceae</taxon>
        <taxon>Telluria group</taxon>
        <taxon>Duganella</taxon>
    </lineage>
</organism>
<evidence type="ECO:0000313" key="3">
    <source>
        <dbReference type="Proteomes" id="UP000642144"/>
    </source>
</evidence>
<reference evidence="2 3" key="1">
    <citation type="submission" date="2019-12" db="EMBL/GenBank/DDBJ databases">
        <title>Novel species isolated from a subtropical stream in China.</title>
        <authorList>
            <person name="Lu H."/>
        </authorList>
    </citation>
    <scope>NUCLEOTIDE SEQUENCE [LARGE SCALE GENOMIC DNA]</scope>
    <source>
        <strain evidence="2 3">CY42W</strain>
    </source>
</reference>
<dbReference type="SUPFAM" id="SSF52833">
    <property type="entry name" value="Thioredoxin-like"/>
    <property type="match status" value="1"/>
</dbReference>
<evidence type="ECO:0000313" key="2">
    <source>
        <dbReference type="EMBL" id="MYN26478.1"/>
    </source>
</evidence>
<dbReference type="PROSITE" id="PS51354">
    <property type="entry name" value="GLUTAREDOXIN_2"/>
    <property type="match status" value="1"/>
</dbReference>
<dbReference type="Proteomes" id="UP000642144">
    <property type="component" value="Unassembled WGS sequence"/>
</dbReference>
<name>A0ABW9VXV9_9BURK</name>
<protein>
    <recommendedName>
        <fullName evidence="1">Glutaredoxin domain-containing protein</fullName>
    </recommendedName>
</protein>
<dbReference type="Pfam" id="PF00462">
    <property type="entry name" value="Glutaredoxin"/>
    <property type="match status" value="1"/>
</dbReference>
<dbReference type="InterPro" id="IPR002109">
    <property type="entry name" value="Glutaredoxin"/>
</dbReference>
<sequence length="130" mass="14092">MKKIISNILVIVGSMAIAVALGFNVPKIVNMFSNPFKTGDYSQHVAGQPNLLTLYGTTTCPHCASARAFLKAEGIPYNDQIIDQSKTASAAFQELHESAVPILVSSNKLVIGFQLEAYRELARSLKKRPG</sequence>
<dbReference type="RefSeq" id="WP_161054498.1">
    <property type="nucleotide sequence ID" value="NZ_WWCT01000005.1"/>
</dbReference>
<dbReference type="InterPro" id="IPR011767">
    <property type="entry name" value="GLR_AS"/>
</dbReference>
<dbReference type="PROSITE" id="PS00195">
    <property type="entry name" value="GLUTAREDOXIN_1"/>
    <property type="match status" value="1"/>
</dbReference>
<proteinExistence type="predicted"/>
<evidence type="ECO:0000259" key="1">
    <source>
        <dbReference type="Pfam" id="PF00462"/>
    </source>
</evidence>
<accession>A0ABW9VXV9</accession>
<dbReference type="Gene3D" id="3.40.30.10">
    <property type="entry name" value="Glutaredoxin"/>
    <property type="match status" value="1"/>
</dbReference>
<dbReference type="InterPro" id="IPR036249">
    <property type="entry name" value="Thioredoxin-like_sf"/>
</dbReference>
<dbReference type="EMBL" id="WWCT01000005">
    <property type="protein sequence ID" value="MYN26478.1"/>
    <property type="molecule type" value="Genomic_DNA"/>
</dbReference>
<keyword evidence="3" id="KW-1185">Reference proteome</keyword>
<gene>
    <name evidence="2" type="ORF">GTP69_08670</name>
</gene>